<evidence type="ECO:0000259" key="1">
    <source>
        <dbReference type="Pfam" id="PF00248"/>
    </source>
</evidence>
<organism evidence="2 3">
    <name type="scientific">Martelella alba</name>
    <dbReference type="NCBI Taxonomy" id="2590451"/>
    <lineage>
        <taxon>Bacteria</taxon>
        <taxon>Pseudomonadati</taxon>
        <taxon>Pseudomonadota</taxon>
        <taxon>Alphaproteobacteria</taxon>
        <taxon>Hyphomicrobiales</taxon>
        <taxon>Aurantimonadaceae</taxon>
        <taxon>Martelella</taxon>
    </lineage>
</organism>
<dbReference type="Pfam" id="PF00248">
    <property type="entry name" value="Aldo_ket_red"/>
    <property type="match status" value="1"/>
</dbReference>
<protein>
    <submittedName>
        <fullName evidence="2">Aldo/keto reductase</fullName>
    </submittedName>
</protein>
<proteinExistence type="predicted"/>
<sequence length="352" mass="38994">MEYRQLGRSGLKVSVLSLGTMTFGGKGKFAKVGDTGVAEARRQLAICLDAGINLFDTADVYSQGASEEILGEVLKEKRHAVLIASKARFPMGTGPNDCGSSRHHLIRACEASLKRLKTDYIDLYQLHEWDGLTPLEETLYALEHLVESGKVRYVGVSNFSGWHLMKTLGVSERLNLIRPVSQQIHYSLQSREAEYELLPITQDQGLGVLIWSPLAGGLLSGKYRRDRQPESGTRHLEEWNEPPIYNQEALFKIIDVLVDIAEARGVSAAQVALAWLISRPAVSSVIIGARTEEQLKDNLAAANLVLNSDEVHRLSAVSRLPLIYPYWHQAQTAADRLSPADLSLIAPYLRKV</sequence>
<dbReference type="RefSeq" id="WP_136990687.1">
    <property type="nucleotide sequence ID" value="NZ_SZPQ01000018.1"/>
</dbReference>
<dbReference type="SUPFAM" id="SSF51430">
    <property type="entry name" value="NAD(P)-linked oxidoreductase"/>
    <property type="match status" value="1"/>
</dbReference>
<dbReference type="PANTHER" id="PTHR43364">
    <property type="entry name" value="NADH-SPECIFIC METHYLGLYOXAL REDUCTASE-RELATED"/>
    <property type="match status" value="1"/>
</dbReference>
<dbReference type="InterPro" id="IPR023210">
    <property type="entry name" value="NADP_OxRdtase_dom"/>
</dbReference>
<dbReference type="InterPro" id="IPR018170">
    <property type="entry name" value="Aldo/ket_reductase_CS"/>
</dbReference>
<accession>A0ABY2SL08</accession>
<keyword evidence="3" id="KW-1185">Reference proteome</keyword>
<dbReference type="Proteomes" id="UP000305202">
    <property type="component" value="Unassembled WGS sequence"/>
</dbReference>
<comment type="caution">
    <text evidence="2">The sequence shown here is derived from an EMBL/GenBank/DDBJ whole genome shotgun (WGS) entry which is preliminary data.</text>
</comment>
<feature type="domain" description="NADP-dependent oxidoreductase" evidence="1">
    <location>
        <begin position="16"/>
        <end position="317"/>
    </location>
</feature>
<evidence type="ECO:0000313" key="3">
    <source>
        <dbReference type="Proteomes" id="UP000305202"/>
    </source>
</evidence>
<dbReference type="CDD" id="cd19091">
    <property type="entry name" value="AKR_PsAKR"/>
    <property type="match status" value="1"/>
</dbReference>
<dbReference type="PANTHER" id="PTHR43364:SF18">
    <property type="entry name" value="OXIDOREDUCTASE"/>
    <property type="match status" value="1"/>
</dbReference>
<evidence type="ECO:0000313" key="2">
    <source>
        <dbReference type="EMBL" id="TKI05684.1"/>
    </source>
</evidence>
<reference evidence="2 3" key="1">
    <citation type="submission" date="2019-04" db="EMBL/GenBank/DDBJ databases">
        <authorList>
            <person name="Li M."/>
            <person name="Gao C."/>
        </authorList>
    </citation>
    <scope>NUCLEOTIDE SEQUENCE [LARGE SCALE GENOMIC DNA]</scope>
    <source>
        <strain evidence="2 3">BGMRC 2031</strain>
    </source>
</reference>
<name>A0ABY2SL08_9HYPH</name>
<dbReference type="InterPro" id="IPR020471">
    <property type="entry name" value="AKR"/>
</dbReference>
<dbReference type="InterPro" id="IPR050523">
    <property type="entry name" value="AKR_Detox_Biosynth"/>
</dbReference>
<dbReference type="Gene3D" id="3.20.20.100">
    <property type="entry name" value="NADP-dependent oxidoreductase domain"/>
    <property type="match status" value="1"/>
</dbReference>
<dbReference type="EMBL" id="SZPQ01000018">
    <property type="protein sequence ID" value="TKI05684.1"/>
    <property type="molecule type" value="Genomic_DNA"/>
</dbReference>
<dbReference type="InterPro" id="IPR036812">
    <property type="entry name" value="NAD(P)_OxRdtase_dom_sf"/>
</dbReference>
<dbReference type="PROSITE" id="PS00062">
    <property type="entry name" value="ALDOKETO_REDUCTASE_2"/>
    <property type="match status" value="1"/>
</dbReference>
<dbReference type="PRINTS" id="PR00069">
    <property type="entry name" value="ALDKETRDTASE"/>
</dbReference>
<gene>
    <name evidence="2" type="ORF">FCN80_13545</name>
</gene>